<dbReference type="GO" id="GO:0016020">
    <property type="term" value="C:membrane"/>
    <property type="evidence" value="ECO:0007669"/>
    <property type="project" value="InterPro"/>
</dbReference>
<dbReference type="EMBL" id="FOCQ01000002">
    <property type="protein sequence ID" value="SEM85049.1"/>
    <property type="molecule type" value="Genomic_DNA"/>
</dbReference>
<evidence type="ECO:0000313" key="6">
    <source>
        <dbReference type="Proteomes" id="UP000199695"/>
    </source>
</evidence>
<feature type="transmembrane region" description="Helical" evidence="2">
    <location>
        <begin position="12"/>
        <end position="43"/>
    </location>
</feature>
<dbReference type="InterPro" id="IPR047793">
    <property type="entry name" value="LiaF_C"/>
</dbReference>
<keyword evidence="6" id="KW-1185">Reference proteome</keyword>
<keyword evidence="2" id="KW-0812">Transmembrane</keyword>
<feature type="transmembrane region" description="Helical" evidence="2">
    <location>
        <begin position="50"/>
        <end position="66"/>
    </location>
</feature>
<feature type="domain" description="Cell wall-active antibiotics response LiaF-like C-terminal" evidence="3">
    <location>
        <begin position="141"/>
        <end position="251"/>
    </location>
</feature>
<accession>A0A1H8BR64</accession>
<evidence type="ECO:0000259" key="3">
    <source>
        <dbReference type="Pfam" id="PF09922"/>
    </source>
</evidence>
<evidence type="ECO:0000256" key="2">
    <source>
        <dbReference type="SAM" id="Phobius"/>
    </source>
</evidence>
<feature type="domain" description="LiaF transmembrane" evidence="4">
    <location>
        <begin position="8"/>
        <end position="93"/>
    </location>
</feature>
<dbReference type="RefSeq" id="WP_089965368.1">
    <property type="nucleotide sequence ID" value="NZ_FOCQ01000002.1"/>
</dbReference>
<dbReference type="NCBIfam" id="NF040535">
    <property type="entry name" value="LiaF_C_term"/>
    <property type="match status" value="1"/>
</dbReference>
<feature type="compositionally biased region" description="Basic and acidic residues" evidence="1">
    <location>
        <begin position="94"/>
        <end position="112"/>
    </location>
</feature>
<dbReference type="STRING" id="1173111.SAMN05444955_102306"/>
<keyword evidence="2" id="KW-0472">Membrane</keyword>
<dbReference type="Pfam" id="PF09922">
    <property type="entry name" value="LiaF-like_C"/>
    <property type="match status" value="1"/>
</dbReference>
<evidence type="ECO:0000313" key="5">
    <source>
        <dbReference type="EMBL" id="SEM85049.1"/>
    </source>
</evidence>
<dbReference type="PIRSF" id="PIRSF031509">
    <property type="entry name" value="Cell_wall_LiaF/YvqF"/>
    <property type="match status" value="1"/>
</dbReference>
<sequence>MRLLQNRFTGWMILIVGIIILLSMTDNHFTSSLVLFLIGILLLRKHYRKAGYSFLTVSVLLLLDQILRFDWVWTLVSLLLIYWGYRMFRGDSKRPVQNKKPGEREACSKLRGDQQPNTGIPLTEERNIQFQTPLVKSSAVGRVYLIDRRFELTDLNMSYGICDVKINLSKAIIPEGESTIVISGLIGNVDIYIPDDLDVSIAATVMAGYLDVPGAKQGGVNRQAQLATTGYEQARRRVKISVSMLFGDIGVRHL</sequence>
<gene>
    <name evidence="5" type="ORF">SAMN05444955_102306</name>
</gene>
<name>A0A1H8BR64_9BACL</name>
<protein>
    <submittedName>
        <fullName evidence="5">Lia operon protein LiaF</fullName>
    </submittedName>
</protein>
<dbReference type="OrthoDB" id="2351415at2"/>
<dbReference type="InterPro" id="IPR024425">
    <property type="entry name" value="LiaF-like_C"/>
</dbReference>
<dbReference type="AlphaFoldDB" id="A0A1H8BR64"/>
<feature type="region of interest" description="Disordered" evidence="1">
    <location>
        <begin position="94"/>
        <end position="120"/>
    </location>
</feature>
<dbReference type="Pfam" id="PF22570">
    <property type="entry name" value="LiaF-TM"/>
    <property type="match status" value="1"/>
</dbReference>
<dbReference type="InterPro" id="IPR016975">
    <property type="entry name" value="Cell_wall_LiaF"/>
</dbReference>
<evidence type="ECO:0000259" key="4">
    <source>
        <dbReference type="Pfam" id="PF22570"/>
    </source>
</evidence>
<organism evidence="5 6">
    <name type="scientific">Lihuaxuella thermophila</name>
    <dbReference type="NCBI Taxonomy" id="1173111"/>
    <lineage>
        <taxon>Bacteria</taxon>
        <taxon>Bacillati</taxon>
        <taxon>Bacillota</taxon>
        <taxon>Bacilli</taxon>
        <taxon>Bacillales</taxon>
        <taxon>Thermoactinomycetaceae</taxon>
        <taxon>Lihuaxuella</taxon>
    </lineage>
</organism>
<evidence type="ECO:0000256" key="1">
    <source>
        <dbReference type="SAM" id="MobiDB-lite"/>
    </source>
</evidence>
<feature type="transmembrane region" description="Helical" evidence="2">
    <location>
        <begin position="72"/>
        <end position="88"/>
    </location>
</feature>
<keyword evidence="2" id="KW-1133">Transmembrane helix</keyword>
<reference evidence="5 6" key="1">
    <citation type="submission" date="2016-10" db="EMBL/GenBank/DDBJ databases">
        <authorList>
            <person name="de Groot N.N."/>
        </authorList>
    </citation>
    <scope>NUCLEOTIDE SEQUENCE [LARGE SCALE GENOMIC DNA]</scope>
    <source>
        <strain evidence="5 6">DSM 46701</strain>
    </source>
</reference>
<dbReference type="InterPro" id="IPR054331">
    <property type="entry name" value="LiaF_TM"/>
</dbReference>
<dbReference type="Proteomes" id="UP000199695">
    <property type="component" value="Unassembled WGS sequence"/>
</dbReference>
<proteinExistence type="predicted"/>